<comment type="subcellular location">
    <subcellularLocation>
        <location evidence="1">Endomembrane system</location>
        <topology evidence="1">Peripheral membrane protein</topology>
    </subcellularLocation>
</comment>
<dbReference type="EMBL" id="LRBS01000031">
    <property type="protein sequence ID" value="OII77636.1"/>
    <property type="molecule type" value="Genomic_DNA"/>
</dbReference>
<organism evidence="6 7">
    <name type="scientific">Cryptosporidium andersoni</name>
    <dbReference type="NCBI Taxonomy" id="117008"/>
    <lineage>
        <taxon>Eukaryota</taxon>
        <taxon>Sar</taxon>
        <taxon>Alveolata</taxon>
        <taxon>Apicomplexa</taxon>
        <taxon>Conoidasida</taxon>
        <taxon>Coccidia</taxon>
        <taxon>Eucoccidiorida</taxon>
        <taxon>Eimeriorina</taxon>
        <taxon>Cryptosporidiidae</taxon>
        <taxon>Cryptosporidium</taxon>
    </lineage>
</organism>
<dbReference type="SUPFAM" id="SSF52799">
    <property type="entry name" value="(Phosphotyrosine protein) phosphatases II"/>
    <property type="match status" value="1"/>
</dbReference>
<dbReference type="Pfam" id="PF06602">
    <property type="entry name" value="Myotub-related"/>
    <property type="match status" value="1"/>
</dbReference>
<evidence type="ECO:0000256" key="1">
    <source>
        <dbReference type="ARBA" id="ARBA00004184"/>
    </source>
</evidence>
<dbReference type="InterPro" id="IPR029021">
    <property type="entry name" value="Prot-tyrosine_phosphatase-like"/>
</dbReference>
<sequence length="959" mass="108213">MNLQKNSETTRSMDPAKLDPILPSVNSKNINLASSITLQSVEIGRDPLTLSRSKNTENIPSRKYRVFDMEDSINFSRPHIPNQDLVPSDTYSQIEIPVVDNFSDKPSSEIHVGALDCLITNKSQGNDFRVSINNEKNYLDSKVHLNDNSGINLNTDKSESGMLRSSCKSVSLSSSSVTGLFSSIASTVTQNISTQIQNALRDSTSRSQIMSGKLQDIGIWNKILNSKLLQENSKNINTKPDKEDINFILQQVLLFPGEDIVLYSKYCGILPNGISEPLTGSMIISNYRLILIPRFSENNITSSTLNMDLFPSWLLDSGFLTIPIYVITQFSTTQLSCTKSGLNLTKSQISTLSSTDSNFGTSYGSTVDGINNPNLPFTFHVATKDLRSLQILLVNSDNDRRLLLNTISSTILEPCLKSLFCFKLNNSLKKTCQITQNQNSDIPTSILCHQFTFKIEDEWARLGISEINSKDIIYTNQTSKDHDVYVSNKDDSLLYQNPQLMLRISRVNICYDICPSYPDLLVVPKQITDTQLIKISSFRSKGRIPILSWYCSNLRSSLWRSSQPKSAFKRCIEDELFISTISQFYQNISTNELKLLKTRSSKDFTISKAKFLILDARPKLNAYANKATGAGFENIDYYPNCDLEFLNIENIHRVRDAWVKMTTVVSNIANGVTISNETWNINRASTQKVCYTSDCIGLRLLGEIDSTGWYDLISLILISVNKIVEKLSNGNGVLVHCSDGWDRTSQLTSLSMLCLDPFYRTIEGFFTLIEKEFITVGHKFHSRCGLPGPKHSSEGENERSPIFIQWLDCVYQCWIQNPTEFEFHPNLLLFVAENVHNCLYGNFLCDNEQQRSNFQVRDHTISLWDIILAQIHNSTSKSSYNNDYPFLGVDPSILPHMEFVNPFYRPKDSKINDKASSIIICDVTSINLSPWMAYWLRYTPLSSKVSPIGPLAAVVELLN</sequence>
<dbReference type="CDD" id="cd14507">
    <property type="entry name" value="PTP-MTM-like"/>
    <property type="match status" value="1"/>
</dbReference>
<evidence type="ECO:0000313" key="7">
    <source>
        <dbReference type="Proteomes" id="UP000186804"/>
    </source>
</evidence>
<comment type="caution">
    <text evidence="6">The sequence shown here is derived from an EMBL/GenBank/DDBJ whole genome shotgun (WGS) entry which is preliminary data.</text>
</comment>
<evidence type="ECO:0000313" key="6">
    <source>
        <dbReference type="EMBL" id="OII77636.1"/>
    </source>
</evidence>
<dbReference type="InterPro" id="IPR030564">
    <property type="entry name" value="Myotubularin"/>
</dbReference>
<dbReference type="GO" id="GO:0005737">
    <property type="term" value="C:cytoplasm"/>
    <property type="evidence" value="ECO:0007669"/>
    <property type="project" value="TreeGrafter"/>
</dbReference>
<feature type="active site" description="Phosphocysteine intermediate" evidence="2">
    <location>
        <position position="737"/>
    </location>
</feature>
<dbReference type="PROSITE" id="PS00383">
    <property type="entry name" value="TYR_PHOSPHATASE_1"/>
    <property type="match status" value="1"/>
</dbReference>
<protein>
    <submittedName>
        <fullName evidence="6">Myotubularin family protein</fullName>
    </submittedName>
</protein>
<dbReference type="VEuPathDB" id="CryptoDB:cand_014520"/>
<dbReference type="InterPro" id="IPR000387">
    <property type="entry name" value="Tyr_Pase_dom"/>
</dbReference>
<dbReference type="PROSITE" id="PS50056">
    <property type="entry name" value="TYR_PHOSPHATASE_2"/>
    <property type="match status" value="1"/>
</dbReference>
<name>A0A1J4MX28_9CRYT</name>
<reference evidence="6 7" key="1">
    <citation type="submission" date="2016-10" db="EMBL/GenBank/DDBJ databases">
        <title>Reductive evolution of mitochondrial metabolism and differential evolution of invasion-related proteins in Cryptosporidium.</title>
        <authorList>
            <person name="Liu S."/>
            <person name="Roellig D.M."/>
            <person name="Guo Y."/>
            <person name="Li N."/>
            <person name="Frace M.A."/>
            <person name="Tang K."/>
            <person name="Zhang L."/>
            <person name="Feng Y."/>
            <person name="Xiao L."/>
        </authorList>
    </citation>
    <scope>NUCLEOTIDE SEQUENCE [LARGE SCALE GENOMIC DNA]</scope>
    <source>
        <strain evidence="6">30847</strain>
    </source>
</reference>
<dbReference type="GO" id="GO:0012505">
    <property type="term" value="C:endomembrane system"/>
    <property type="evidence" value="ECO:0007669"/>
    <property type="project" value="UniProtKB-SubCell"/>
</dbReference>
<evidence type="ECO:0000256" key="2">
    <source>
        <dbReference type="PIRSR" id="PIRSR630564-1"/>
    </source>
</evidence>
<evidence type="ECO:0000256" key="3">
    <source>
        <dbReference type="PIRSR" id="PIRSR630564-2"/>
    </source>
</evidence>
<evidence type="ECO:0000259" key="5">
    <source>
        <dbReference type="PROSITE" id="PS51339"/>
    </source>
</evidence>
<dbReference type="InterPro" id="IPR016130">
    <property type="entry name" value="Tyr_Pase_AS"/>
</dbReference>
<accession>A0A1J4MX28</accession>
<dbReference type="PANTHER" id="PTHR10807:SF128">
    <property type="entry name" value="PHOSPHATIDYLINOSITOL-3,5-BISPHOSPHATE 3-PHOSPHATASE"/>
    <property type="match status" value="1"/>
</dbReference>
<dbReference type="InterPro" id="IPR010569">
    <property type="entry name" value="Myotubularin-like_Pase_dom"/>
</dbReference>
<dbReference type="PROSITE" id="PS51339">
    <property type="entry name" value="PPASE_MYOTUBULARIN"/>
    <property type="match status" value="1"/>
</dbReference>
<dbReference type="GeneID" id="92365637"/>
<dbReference type="OrthoDB" id="271628at2759"/>
<feature type="binding site" evidence="3">
    <location>
        <begin position="737"/>
        <end position="743"/>
    </location>
    <ligand>
        <name>substrate</name>
    </ligand>
</feature>
<proteinExistence type="predicted"/>
<dbReference type="Proteomes" id="UP000186804">
    <property type="component" value="Unassembled WGS sequence"/>
</dbReference>
<evidence type="ECO:0000259" key="4">
    <source>
        <dbReference type="PROSITE" id="PS50056"/>
    </source>
</evidence>
<gene>
    <name evidence="6" type="ORF">cand_014520</name>
</gene>
<keyword evidence="7" id="KW-1185">Reference proteome</keyword>
<dbReference type="AlphaFoldDB" id="A0A1J4MX28"/>
<feature type="binding site" evidence="3">
    <location>
        <begin position="650"/>
        <end position="651"/>
    </location>
    <ligand>
        <name>substrate</name>
    </ligand>
</feature>
<feature type="domain" description="Tyrosine specific protein phosphatases" evidence="4">
    <location>
        <begin position="714"/>
        <end position="753"/>
    </location>
</feature>
<dbReference type="RefSeq" id="XP_067069482.1">
    <property type="nucleotide sequence ID" value="XM_067211687.1"/>
</dbReference>
<dbReference type="PANTHER" id="PTHR10807">
    <property type="entry name" value="MYOTUBULARIN-RELATED"/>
    <property type="match status" value="1"/>
</dbReference>
<feature type="domain" description="Myotubularin phosphatase" evidence="5">
    <location>
        <begin position="449"/>
        <end position="935"/>
    </location>
</feature>